<keyword evidence="3" id="KW-1185">Reference proteome</keyword>
<dbReference type="PROSITE" id="PS51257">
    <property type="entry name" value="PROKAR_LIPOPROTEIN"/>
    <property type="match status" value="1"/>
</dbReference>
<accession>A0ABY4BS47</accession>
<keyword evidence="1" id="KW-0732">Signal</keyword>
<reference evidence="2 3" key="1">
    <citation type="submission" date="2022-03" db="EMBL/GenBank/DDBJ databases">
        <title>Chryseobacterium sp. isolated from particulate matters in swine house.</title>
        <authorList>
            <person name="Won M."/>
            <person name="Kim S.-J."/>
            <person name="Kwon S.-W."/>
        </authorList>
    </citation>
    <scope>NUCLEOTIDE SEQUENCE [LARGE SCALE GENOMIC DNA]</scope>
    <source>
        <strain evidence="2 3">SC2-2</strain>
    </source>
</reference>
<protein>
    <recommendedName>
        <fullName evidence="4">Lipoprotein</fullName>
    </recommendedName>
</protein>
<feature type="signal peptide" evidence="1">
    <location>
        <begin position="1"/>
        <end position="20"/>
    </location>
</feature>
<evidence type="ECO:0008006" key="4">
    <source>
        <dbReference type="Google" id="ProtNLM"/>
    </source>
</evidence>
<organism evidence="2 3">
    <name type="scientific">Chryseobacterium suipulveris</name>
    <dbReference type="NCBI Taxonomy" id="2929800"/>
    <lineage>
        <taxon>Bacteria</taxon>
        <taxon>Pseudomonadati</taxon>
        <taxon>Bacteroidota</taxon>
        <taxon>Flavobacteriia</taxon>
        <taxon>Flavobacteriales</taxon>
        <taxon>Weeksellaceae</taxon>
        <taxon>Chryseobacterium group</taxon>
        <taxon>Chryseobacterium</taxon>
    </lineage>
</organism>
<gene>
    <name evidence="2" type="ORF">MTP09_12195</name>
</gene>
<sequence length="225" mass="25426">MKKLFFNTVYLLIVALLSIACQNIDRSSEAISSLDPIGKAEGVNRSSKEASAYLLINEANKCGGGIGLTNVPNSTVPYYPHGNVYFWNDDSSLYYCRGCTDLPRLLVNYIENYYNNSAIDYKFLPNDPNYVDPDYDFSIIKSNGYLELDIFQTVDASLPPSYWVFPIGSGLPPDLLNRILQQVVKHIQDNGGNMRVYAVQMYYDSLLCNMGEYRTNGLTLRIKFI</sequence>
<evidence type="ECO:0000313" key="2">
    <source>
        <dbReference type="EMBL" id="UOE40651.1"/>
    </source>
</evidence>
<evidence type="ECO:0000313" key="3">
    <source>
        <dbReference type="Proteomes" id="UP000831460"/>
    </source>
</evidence>
<feature type="chain" id="PRO_5046132222" description="Lipoprotein" evidence="1">
    <location>
        <begin position="21"/>
        <end position="225"/>
    </location>
</feature>
<name>A0ABY4BS47_9FLAO</name>
<dbReference type="Proteomes" id="UP000831460">
    <property type="component" value="Chromosome"/>
</dbReference>
<proteinExistence type="predicted"/>
<evidence type="ECO:0000256" key="1">
    <source>
        <dbReference type="SAM" id="SignalP"/>
    </source>
</evidence>
<dbReference type="RefSeq" id="WP_243548621.1">
    <property type="nucleotide sequence ID" value="NZ_CP094532.1"/>
</dbReference>
<dbReference type="EMBL" id="CP094532">
    <property type="protein sequence ID" value="UOE40651.1"/>
    <property type="molecule type" value="Genomic_DNA"/>
</dbReference>